<protein>
    <submittedName>
        <fullName evidence="1">Msl5425 protein</fullName>
    </submittedName>
</protein>
<proteinExistence type="predicted"/>
<name>Q98BU3_RHILO</name>
<accession>Q98BU3</accession>
<reference evidence="1 2" key="1">
    <citation type="journal article" date="2000" name="DNA Res.">
        <title>Complete genome structure of the nitrogen-fixing symbiotic bacterium Mesorhizobium loti.</title>
        <authorList>
            <person name="Kaneko T."/>
            <person name="Nakamura Y."/>
            <person name="Sato S."/>
            <person name="Asamizu E."/>
            <person name="Kato T."/>
            <person name="Sasamoto S."/>
            <person name="Watanabe A."/>
            <person name="Idesawa K."/>
            <person name="Ishikawa A."/>
            <person name="Kawashima K."/>
            <person name="Kimura T."/>
            <person name="Kishida Y."/>
            <person name="Kiyokawa C."/>
            <person name="Kohara M."/>
            <person name="Matsumoto M."/>
            <person name="Matsuno A."/>
            <person name="Mochizuki Y."/>
            <person name="Nakayama S."/>
            <person name="Nakazaki N."/>
            <person name="Shimpo S."/>
            <person name="Sugimoto M."/>
            <person name="Takeuchi C."/>
            <person name="Yamada M."/>
            <person name="Tabata S."/>
        </authorList>
    </citation>
    <scope>NUCLEOTIDE SEQUENCE [LARGE SCALE GENOMIC DNA]</scope>
    <source>
        <strain evidence="2">LMG 29417 / CECT 9101 / MAFF 303099</strain>
    </source>
</reference>
<dbReference type="KEGG" id="mlo:msl5425"/>
<dbReference type="EMBL" id="BA000012">
    <property type="protein sequence ID" value="BAB51879.1"/>
    <property type="molecule type" value="Genomic_DNA"/>
</dbReference>
<sequence length="49" mass="5276">MVLRGVQSLSFMLPQSSSSARSAFDGVRGRIRDPHSETIANQAQVAAMN</sequence>
<evidence type="ECO:0000313" key="2">
    <source>
        <dbReference type="Proteomes" id="UP000000552"/>
    </source>
</evidence>
<organism evidence="1 2">
    <name type="scientific">Mesorhizobium japonicum (strain LMG 29417 / CECT 9101 / MAFF 303099)</name>
    <name type="common">Mesorhizobium loti (strain MAFF 303099)</name>
    <dbReference type="NCBI Taxonomy" id="266835"/>
    <lineage>
        <taxon>Bacteria</taxon>
        <taxon>Pseudomonadati</taxon>
        <taxon>Pseudomonadota</taxon>
        <taxon>Alphaproteobacteria</taxon>
        <taxon>Hyphomicrobiales</taxon>
        <taxon>Phyllobacteriaceae</taxon>
        <taxon>Mesorhizobium</taxon>
    </lineage>
</organism>
<dbReference type="AlphaFoldDB" id="Q98BU3"/>
<evidence type="ECO:0000313" key="1">
    <source>
        <dbReference type="EMBL" id="BAB51879.1"/>
    </source>
</evidence>
<gene>
    <name evidence="1" type="ordered locus">msl5425</name>
</gene>
<dbReference type="Proteomes" id="UP000000552">
    <property type="component" value="Chromosome"/>
</dbReference>
<dbReference type="HOGENOM" id="CLU_3139972_0_0_5"/>